<dbReference type="PANTHER" id="PTHR39087:SF2">
    <property type="entry name" value="UPF0104 MEMBRANE PROTEIN MJ1595"/>
    <property type="match status" value="1"/>
</dbReference>
<reference evidence="7" key="1">
    <citation type="submission" date="2021-08" db="EMBL/GenBank/DDBJ databases">
        <title>Prevotella lacticifex sp. nov., isolated from rumen of cow.</title>
        <authorList>
            <person name="Shinkai T."/>
            <person name="Ikeyama N."/>
            <person name="Kumagai M."/>
            <person name="Ohmori H."/>
            <person name="Sakamoto M."/>
            <person name="Ohkuma M."/>
            <person name="Mitsumori M."/>
        </authorList>
    </citation>
    <scope>NUCLEOTIDE SEQUENCE</scope>
    <source>
        <strain evidence="7">DSM 11371</strain>
    </source>
</reference>
<evidence type="ECO:0000256" key="4">
    <source>
        <dbReference type="ARBA" id="ARBA00022989"/>
    </source>
</evidence>
<organism evidence="7 8">
    <name type="scientific">Segatella bryantii</name>
    <name type="common">Prevotella bryantii</name>
    <dbReference type="NCBI Taxonomy" id="77095"/>
    <lineage>
        <taxon>Bacteria</taxon>
        <taxon>Pseudomonadati</taxon>
        <taxon>Bacteroidota</taxon>
        <taxon>Bacteroidia</taxon>
        <taxon>Bacteroidales</taxon>
        <taxon>Prevotellaceae</taxon>
        <taxon>Segatella</taxon>
    </lineage>
</organism>
<feature type="transmembrane region" description="Helical" evidence="6">
    <location>
        <begin position="159"/>
        <end position="179"/>
    </location>
</feature>
<dbReference type="EMBL" id="BPTR01000001">
    <property type="protein sequence ID" value="GJG26942.1"/>
    <property type="molecule type" value="Genomic_DNA"/>
</dbReference>
<dbReference type="Pfam" id="PF03706">
    <property type="entry name" value="LPG_synthase_TM"/>
    <property type="match status" value="1"/>
</dbReference>
<feature type="transmembrane region" description="Helical" evidence="6">
    <location>
        <begin position="303"/>
        <end position="325"/>
    </location>
</feature>
<dbReference type="InterPro" id="IPR022791">
    <property type="entry name" value="L-PG_synthase/AglD"/>
</dbReference>
<accession>A0AA37HWF9</accession>
<comment type="subcellular location">
    <subcellularLocation>
        <location evidence="1">Cell membrane</location>
        <topology evidence="1">Multi-pass membrane protein</topology>
    </subcellularLocation>
</comment>
<dbReference type="AlphaFoldDB" id="A0AA37HWF9"/>
<feature type="transmembrane region" description="Helical" evidence="6">
    <location>
        <begin position="267"/>
        <end position="291"/>
    </location>
</feature>
<evidence type="ECO:0000256" key="1">
    <source>
        <dbReference type="ARBA" id="ARBA00004651"/>
    </source>
</evidence>
<sequence>MKLTKQGLNNFFFILGIAAVVIMLFTFDVSFVELWGHLKRAGYWLIPIIGIWVVIYGINAWAWYCIIQGNKSEDEHVSFLRVFKLTITGYALNYATPVGGLGGEPYRIVELTRNMSKEHATSSVILYAMMHIFAHFWLWFTSIFFYLGLVVIGDMPMNVPTAAVLAIIAVFCSIAFYFFSKGYRNGLVVKLIRLIGKIPGLKNWSLRFQANHADTLQHIDHQIAALHAQEKKAFYSSLSLEYLSRIVQSLEIMFMLLLFGIDCGGGFSGLFLTFMHSILILSFTTLLANLIGFLPMQLGVQEGGFVISIATMGLSAALGIFVSIICRVREIIWIFIGIMLMKVGNND</sequence>
<proteinExistence type="predicted"/>
<keyword evidence="3 6" id="KW-0812">Transmembrane</keyword>
<keyword evidence="5 6" id="KW-0472">Membrane</keyword>
<comment type="caution">
    <text evidence="7">The sequence shown here is derived from an EMBL/GenBank/DDBJ whole genome shotgun (WGS) entry which is preliminary data.</text>
</comment>
<dbReference type="PANTHER" id="PTHR39087">
    <property type="entry name" value="UPF0104 MEMBRANE PROTEIN MJ1595"/>
    <property type="match status" value="1"/>
</dbReference>
<evidence type="ECO:0000313" key="8">
    <source>
        <dbReference type="Proteomes" id="UP000887043"/>
    </source>
</evidence>
<protein>
    <submittedName>
        <fullName evidence="7">Membrane protein</fullName>
    </submittedName>
</protein>
<dbReference type="Proteomes" id="UP000887043">
    <property type="component" value="Unassembled WGS sequence"/>
</dbReference>
<feature type="transmembrane region" description="Helical" evidence="6">
    <location>
        <begin position="12"/>
        <end position="32"/>
    </location>
</feature>
<name>A0AA37HWF9_SEGBR</name>
<keyword evidence="4 6" id="KW-1133">Transmembrane helix</keyword>
<gene>
    <name evidence="7" type="ORF">PRRU23_06420</name>
</gene>
<evidence type="ECO:0000256" key="6">
    <source>
        <dbReference type="SAM" id="Phobius"/>
    </source>
</evidence>
<feature type="transmembrane region" description="Helical" evidence="6">
    <location>
        <begin position="44"/>
        <end position="66"/>
    </location>
</feature>
<dbReference type="RefSeq" id="WP_006281371.1">
    <property type="nucleotide sequence ID" value="NZ_BPTR01000001.1"/>
</dbReference>
<evidence type="ECO:0000256" key="3">
    <source>
        <dbReference type="ARBA" id="ARBA00022692"/>
    </source>
</evidence>
<feature type="transmembrane region" description="Helical" evidence="6">
    <location>
        <begin position="124"/>
        <end position="147"/>
    </location>
</feature>
<evidence type="ECO:0000313" key="7">
    <source>
        <dbReference type="EMBL" id="GJG26942.1"/>
    </source>
</evidence>
<keyword evidence="2" id="KW-1003">Cell membrane</keyword>
<evidence type="ECO:0000256" key="2">
    <source>
        <dbReference type="ARBA" id="ARBA00022475"/>
    </source>
</evidence>
<evidence type="ECO:0000256" key="5">
    <source>
        <dbReference type="ARBA" id="ARBA00023136"/>
    </source>
</evidence>
<dbReference type="GO" id="GO:0005886">
    <property type="term" value="C:plasma membrane"/>
    <property type="evidence" value="ECO:0007669"/>
    <property type="project" value="UniProtKB-SubCell"/>
</dbReference>